<comment type="caution">
    <text evidence="1">The sequence shown here is derived from an EMBL/GenBank/DDBJ whole genome shotgun (WGS) entry which is preliminary data.</text>
</comment>
<gene>
    <name evidence="1" type="ORF">ASZ90_018845</name>
</gene>
<reference evidence="1" key="1">
    <citation type="journal article" date="2015" name="Proc. Natl. Acad. Sci. U.S.A.">
        <title>Networks of energetic and metabolic interactions define dynamics in microbial communities.</title>
        <authorList>
            <person name="Embree M."/>
            <person name="Liu J.K."/>
            <person name="Al-Bassam M.M."/>
            <person name="Zengler K."/>
        </authorList>
    </citation>
    <scope>NUCLEOTIDE SEQUENCE</scope>
</reference>
<organism evidence="1">
    <name type="scientific">hydrocarbon metagenome</name>
    <dbReference type="NCBI Taxonomy" id="938273"/>
    <lineage>
        <taxon>unclassified sequences</taxon>
        <taxon>metagenomes</taxon>
        <taxon>ecological metagenomes</taxon>
    </lineage>
</organism>
<dbReference type="EMBL" id="LNQE01001869">
    <property type="protein sequence ID" value="KUG03752.1"/>
    <property type="molecule type" value="Genomic_DNA"/>
</dbReference>
<sequence length="441" mass="51367">MIVTPEHLIKNYFPEPIETTRDLYDRLEFDESVYPYINWLKDAEEHCLSKHLDKSDYKLLPDSEKNYWISQKAFRTIIETSPSKIGDQIRACFSDISRRVATDPAFARQLQDQIDQESGIEKVMPKVSKTLKSQYNKSGQDAFQFAVKTDNRLYIDIISGYNFQPGQKIKDAGFLFKLVVENGVPYHIIDIVLSLTNDHTLSYRTVWCCSEERQRYGAILMNRIIRVNLFEDNKKLVDSYDYIWGISELKNLEIELEKVLSILLDIDLAKIDVKQLGEKILYRYNLNDQAYAQAIKAVIPAMAEYRAKANVDKVEDAFRNAVDKYWEYYVLRPDPTKDFVDDLDQMTKDRIPRITLALAVANMLDYSDLCDNYFKHRYTDKQKEALLIEGNLRLIFALAEATEFDPTAAPDKRIADMCNFIADHLDYMETMLIELGHWPSI</sequence>
<accession>A0A0W8E523</accession>
<name>A0A0W8E523_9ZZZZ</name>
<protein>
    <submittedName>
        <fullName evidence="1">Uncharacterized protein</fullName>
    </submittedName>
</protein>
<proteinExistence type="predicted"/>
<dbReference type="AlphaFoldDB" id="A0A0W8E523"/>
<evidence type="ECO:0000313" key="1">
    <source>
        <dbReference type="EMBL" id="KUG03752.1"/>
    </source>
</evidence>